<comment type="subcellular location">
    <subcellularLocation>
        <location evidence="2">Chromosome</location>
        <location evidence="2">Centromere</location>
        <location evidence="2">Kinetochore</location>
    </subcellularLocation>
    <subcellularLocation>
        <location evidence="1">Nucleus</location>
    </subcellularLocation>
</comment>
<gene>
    <name evidence="10" type="ORF">IWQ60_006645</name>
</gene>
<evidence type="ECO:0000256" key="3">
    <source>
        <dbReference type="ARBA" id="ARBA00022454"/>
    </source>
</evidence>
<sequence length="115" mass="12673">METTDKLSGPTPGPRMTKLLYLLDKSLLQITRVLSEEQLAESFPSLAEESPRLLTTAQNELVTALQTGAQSKFSKMAHERKLLEKLNEFDHLVAAAETSHQDGQAGVRPPMLVSI</sequence>
<evidence type="ECO:0000256" key="7">
    <source>
        <dbReference type="ARBA" id="ARBA00023242"/>
    </source>
</evidence>
<dbReference type="Proteomes" id="UP001150569">
    <property type="component" value="Unassembled WGS sequence"/>
</dbReference>
<evidence type="ECO:0000256" key="4">
    <source>
        <dbReference type="ARBA" id="ARBA00022618"/>
    </source>
</evidence>
<keyword evidence="4" id="KW-0132">Cell division</keyword>
<evidence type="ECO:0000256" key="9">
    <source>
        <dbReference type="ARBA" id="ARBA00023328"/>
    </source>
</evidence>
<name>A0A9W8A3M7_9FUNG</name>
<proteinExistence type="predicted"/>
<dbReference type="GO" id="GO:0000444">
    <property type="term" value="C:MIS12/MIND type complex"/>
    <property type="evidence" value="ECO:0007669"/>
    <property type="project" value="InterPro"/>
</dbReference>
<keyword evidence="7" id="KW-0539">Nucleus</keyword>
<evidence type="ECO:0000256" key="5">
    <source>
        <dbReference type="ARBA" id="ARBA00022776"/>
    </source>
</evidence>
<dbReference type="GO" id="GO:0005634">
    <property type="term" value="C:nucleus"/>
    <property type="evidence" value="ECO:0007669"/>
    <property type="project" value="UniProtKB-SubCell"/>
</dbReference>
<keyword evidence="11" id="KW-1185">Reference proteome</keyword>
<dbReference type="OrthoDB" id="18453at2759"/>
<keyword evidence="5" id="KW-0498">Mitosis</keyword>
<evidence type="ECO:0000313" key="10">
    <source>
        <dbReference type="EMBL" id="KAJ1922057.1"/>
    </source>
</evidence>
<protein>
    <submittedName>
        <fullName evidence="10">Uncharacterized protein</fullName>
    </submittedName>
</protein>
<dbReference type="GO" id="GO:0051301">
    <property type="term" value="P:cell division"/>
    <property type="evidence" value="ECO:0007669"/>
    <property type="project" value="UniProtKB-KW"/>
</dbReference>
<comment type="caution">
    <text evidence="10">The sequence shown here is derived from an EMBL/GenBank/DDBJ whole genome shotgun (WGS) entry which is preliminary data.</text>
</comment>
<reference evidence="10" key="1">
    <citation type="submission" date="2022-07" db="EMBL/GenBank/DDBJ databases">
        <title>Phylogenomic reconstructions and comparative analyses of Kickxellomycotina fungi.</title>
        <authorList>
            <person name="Reynolds N.K."/>
            <person name="Stajich J.E."/>
            <person name="Barry K."/>
            <person name="Grigoriev I.V."/>
            <person name="Crous P."/>
            <person name="Smith M.E."/>
        </authorList>
    </citation>
    <scope>NUCLEOTIDE SEQUENCE</scope>
    <source>
        <strain evidence="10">RSA 861</strain>
    </source>
</reference>
<keyword evidence="8" id="KW-0131">Cell cycle</keyword>
<evidence type="ECO:0000256" key="2">
    <source>
        <dbReference type="ARBA" id="ARBA00004629"/>
    </source>
</evidence>
<keyword evidence="9" id="KW-0137">Centromere</keyword>
<dbReference type="AlphaFoldDB" id="A0A9W8A3M7"/>
<dbReference type="InterPro" id="IPR007128">
    <property type="entry name" value="PMF1/Nnf1"/>
</dbReference>
<accession>A0A9W8A3M7</accession>
<keyword evidence="3" id="KW-0158">Chromosome</keyword>
<evidence type="ECO:0000256" key="6">
    <source>
        <dbReference type="ARBA" id="ARBA00022838"/>
    </source>
</evidence>
<evidence type="ECO:0000313" key="11">
    <source>
        <dbReference type="Proteomes" id="UP001150569"/>
    </source>
</evidence>
<keyword evidence="6" id="KW-0995">Kinetochore</keyword>
<evidence type="ECO:0000256" key="1">
    <source>
        <dbReference type="ARBA" id="ARBA00004123"/>
    </source>
</evidence>
<evidence type="ECO:0000256" key="8">
    <source>
        <dbReference type="ARBA" id="ARBA00023306"/>
    </source>
</evidence>
<dbReference type="Pfam" id="PF03980">
    <property type="entry name" value="Nnf1"/>
    <property type="match status" value="1"/>
</dbReference>
<dbReference type="EMBL" id="JANBPT010000406">
    <property type="protein sequence ID" value="KAJ1922057.1"/>
    <property type="molecule type" value="Genomic_DNA"/>
</dbReference>
<organism evidence="10 11">
    <name type="scientific">Tieghemiomyces parasiticus</name>
    <dbReference type="NCBI Taxonomy" id="78921"/>
    <lineage>
        <taxon>Eukaryota</taxon>
        <taxon>Fungi</taxon>
        <taxon>Fungi incertae sedis</taxon>
        <taxon>Zoopagomycota</taxon>
        <taxon>Kickxellomycotina</taxon>
        <taxon>Dimargaritomycetes</taxon>
        <taxon>Dimargaritales</taxon>
        <taxon>Dimargaritaceae</taxon>
        <taxon>Tieghemiomyces</taxon>
    </lineage>
</organism>